<comment type="caution">
    <text evidence="2">The sequence shown here is derived from an EMBL/GenBank/DDBJ whole genome shotgun (WGS) entry which is preliminary data.</text>
</comment>
<gene>
    <name evidence="2" type="ORF">CGZ93_16850</name>
</gene>
<dbReference type="SUPFAM" id="SSF54292">
    <property type="entry name" value="2Fe-2S ferredoxin-like"/>
    <property type="match status" value="1"/>
</dbReference>
<dbReference type="EMBL" id="NMVQ01000046">
    <property type="protein sequence ID" value="OYO17238.1"/>
    <property type="molecule type" value="Genomic_DNA"/>
</dbReference>
<dbReference type="PROSITE" id="PS00197">
    <property type="entry name" value="2FE2S_FER_1"/>
    <property type="match status" value="1"/>
</dbReference>
<feature type="domain" description="2Fe-2S ferredoxin-type" evidence="1">
    <location>
        <begin position="5"/>
        <end position="96"/>
    </location>
</feature>
<evidence type="ECO:0000313" key="3">
    <source>
        <dbReference type="Proteomes" id="UP000216311"/>
    </source>
</evidence>
<dbReference type="OrthoDB" id="9796486at2"/>
<dbReference type="Gene3D" id="3.10.20.30">
    <property type="match status" value="1"/>
</dbReference>
<organism evidence="2 3">
    <name type="scientific">Enemella dayhoffiae</name>
    <dbReference type="NCBI Taxonomy" id="2016507"/>
    <lineage>
        <taxon>Bacteria</taxon>
        <taxon>Bacillati</taxon>
        <taxon>Actinomycetota</taxon>
        <taxon>Actinomycetes</taxon>
        <taxon>Propionibacteriales</taxon>
        <taxon>Propionibacteriaceae</taxon>
        <taxon>Enemella</taxon>
    </lineage>
</organism>
<accession>A0A255GN34</accession>
<dbReference type="InterPro" id="IPR001041">
    <property type="entry name" value="2Fe-2S_ferredoxin-type"/>
</dbReference>
<evidence type="ECO:0000259" key="1">
    <source>
        <dbReference type="PROSITE" id="PS51085"/>
    </source>
</evidence>
<name>A0A255GN34_9ACTN</name>
<protein>
    <submittedName>
        <fullName evidence="2">Ferredoxin</fullName>
    </submittedName>
</protein>
<dbReference type="InterPro" id="IPR012675">
    <property type="entry name" value="Beta-grasp_dom_sf"/>
</dbReference>
<dbReference type="AlphaFoldDB" id="A0A255GN34"/>
<reference evidence="2 3" key="1">
    <citation type="submission" date="2017-07" db="EMBL/GenBank/DDBJ databases">
        <title>Draft whole genome sequences of clinical Proprionibacteriaceae strains.</title>
        <authorList>
            <person name="Bernier A.-M."/>
            <person name="Bernard K."/>
            <person name="Domingo M.-C."/>
        </authorList>
    </citation>
    <scope>NUCLEOTIDE SEQUENCE [LARGE SCALE GENOMIC DNA]</scope>
    <source>
        <strain evidence="2 3">NML 130396</strain>
    </source>
</reference>
<evidence type="ECO:0000313" key="2">
    <source>
        <dbReference type="EMBL" id="OYO17238.1"/>
    </source>
</evidence>
<proteinExistence type="predicted"/>
<dbReference type="Pfam" id="PF00111">
    <property type="entry name" value="Fer2"/>
    <property type="match status" value="1"/>
</dbReference>
<sequence length="109" mass="11609">MGVVPKLTVDPNGVEVPVAEGETVMAALNKNGYTYLLGCRRGGCGICKVQVTEGEIEHNRPVAESALSLEERDENVCLGCRAVPQGDIRITLMKSALRVTNPLLHPPAA</sequence>
<dbReference type="InterPro" id="IPR006058">
    <property type="entry name" value="2Fe2S_fd_BS"/>
</dbReference>
<dbReference type="Proteomes" id="UP000216311">
    <property type="component" value="Unassembled WGS sequence"/>
</dbReference>
<dbReference type="CDD" id="cd00207">
    <property type="entry name" value="fer2"/>
    <property type="match status" value="1"/>
</dbReference>
<dbReference type="GO" id="GO:0051537">
    <property type="term" value="F:2 iron, 2 sulfur cluster binding"/>
    <property type="evidence" value="ECO:0007669"/>
    <property type="project" value="InterPro"/>
</dbReference>
<dbReference type="InterPro" id="IPR036010">
    <property type="entry name" value="2Fe-2S_ferredoxin-like_sf"/>
</dbReference>
<keyword evidence="3" id="KW-1185">Reference proteome</keyword>
<dbReference type="PROSITE" id="PS51085">
    <property type="entry name" value="2FE2S_FER_2"/>
    <property type="match status" value="1"/>
</dbReference>